<dbReference type="RefSeq" id="XP_040786263.1">
    <property type="nucleotide sequence ID" value="XM_040926806.1"/>
</dbReference>
<dbReference type="Proteomes" id="UP000800039">
    <property type="component" value="Unassembled WGS sequence"/>
</dbReference>
<comment type="caution">
    <text evidence="1">The sequence shown here is derived from an EMBL/GenBank/DDBJ whole genome shotgun (WGS) entry which is preliminary data.</text>
</comment>
<organism evidence="1 2">
    <name type="scientific">Cucurbitaria berberidis CBS 394.84</name>
    <dbReference type="NCBI Taxonomy" id="1168544"/>
    <lineage>
        <taxon>Eukaryota</taxon>
        <taxon>Fungi</taxon>
        <taxon>Dikarya</taxon>
        <taxon>Ascomycota</taxon>
        <taxon>Pezizomycotina</taxon>
        <taxon>Dothideomycetes</taxon>
        <taxon>Pleosporomycetidae</taxon>
        <taxon>Pleosporales</taxon>
        <taxon>Pleosporineae</taxon>
        <taxon>Cucurbitariaceae</taxon>
        <taxon>Cucurbitaria</taxon>
    </lineage>
</organism>
<reference evidence="1" key="1">
    <citation type="submission" date="2020-01" db="EMBL/GenBank/DDBJ databases">
        <authorList>
            <consortium name="DOE Joint Genome Institute"/>
            <person name="Haridas S."/>
            <person name="Albert R."/>
            <person name="Binder M."/>
            <person name="Bloem J."/>
            <person name="Labutti K."/>
            <person name="Salamov A."/>
            <person name="Andreopoulos B."/>
            <person name="Baker S.E."/>
            <person name="Barry K."/>
            <person name="Bills G."/>
            <person name="Bluhm B.H."/>
            <person name="Cannon C."/>
            <person name="Castanera R."/>
            <person name="Culley D.E."/>
            <person name="Daum C."/>
            <person name="Ezra D."/>
            <person name="Gonzalez J.B."/>
            <person name="Henrissat B."/>
            <person name="Kuo A."/>
            <person name="Liang C."/>
            <person name="Lipzen A."/>
            <person name="Lutzoni F."/>
            <person name="Magnuson J."/>
            <person name="Mondo S."/>
            <person name="Nolan M."/>
            <person name="Ohm R."/>
            <person name="Pangilinan J."/>
            <person name="Park H.-J."/>
            <person name="Ramirez L."/>
            <person name="Alfaro M."/>
            <person name="Sun H."/>
            <person name="Tritt A."/>
            <person name="Yoshinaga Y."/>
            <person name="Zwiers L.-H."/>
            <person name="Turgeon B.G."/>
            <person name="Goodwin S.B."/>
            <person name="Spatafora J.W."/>
            <person name="Crous P.W."/>
            <person name="Grigoriev I.V."/>
        </authorList>
    </citation>
    <scope>NUCLEOTIDE SEQUENCE</scope>
    <source>
        <strain evidence="1">CBS 394.84</strain>
    </source>
</reference>
<protein>
    <submittedName>
        <fullName evidence="1">Uncharacterized protein</fullName>
    </submittedName>
</protein>
<evidence type="ECO:0000313" key="2">
    <source>
        <dbReference type="Proteomes" id="UP000800039"/>
    </source>
</evidence>
<evidence type="ECO:0000313" key="1">
    <source>
        <dbReference type="EMBL" id="KAF1843700.1"/>
    </source>
</evidence>
<keyword evidence="2" id="KW-1185">Reference proteome</keyword>
<name>A0A9P4GEF3_9PLEO</name>
<dbReference type="OrthoDB" id="3748652at2759"/>
<accession>A0A9P4GEF3</accession>
<dbReference type="GeneID" id="63844058"/>
<dbReference type="EMBL" id="ML976617">
    <property type="protein sequence ID" value="KAF1843700.1"/>
    <property type="molecule type" value="Genomic_DNA"/>
</dbReference>
<sequence>MAATTNLSKMTSTAPSTDSTDWPYKLADITSKLGLPSEREISTFILEPAFLDPWVSFRDQLPLTPGVTVPPKDKDAMTALTIKIYDMMDCMATSQYDRPTYTDHQAWNSANFIECLIYQSARNLARQGQHFYTSFQRPKLKNEAGRKVAFNQLHGLAMLVFKLIVGYTSKPPSSVIRRIEAACPAKDPSRSPLPEIRVKWQLDQTPVDELRKKVLDSERRGQEEKQWLVNILMGKESAPIVEGLVNGEVKKEKSVGVVGTGMKRASGAVAEEAKKRSKTAG</sequence>
<gene>
    <name evidence="1" type="ORF">K460DRAFT_149781</name>
</gene>
<dbReference type="AlphaFoldDB" id="A0A9P4GEF3"/>
<proteinExistence type="predicted"/>